<dbReference type="EMBL" id="CP121261">
    <property type="protein sequence ID" value="WFP08466.1"/>
    <property type="molecule type" value="Genomic_DNA"/>
</dbReference>
<dbReference type="Proteomes" id="UP001214170">
    <property type="component" value="Chromosome"/>
</dbReference>
<evidence type="ECO:0000313" key="1">
    <source>
        <dbReference type="EMBL" id="WFP08466.1"/>
    </source>
</evidence>
<evidence type="ECO:0008006" key="3">
    <source>
        <dbReference type="Google" id="ProtNLM"/>
    </source>
</evidence>
<sequence length="278" mass="31032">MNTTPARAQFKKHLGQANHFMITSLVGLHHLEASDVVEAPAELHTSWNPHNKTASTARSRIFVLQSSLGWAVDSLDMYISLLNRKPDYIRDPALKSEIDGAGRSVYKKIFAVGNHYKISGDVLALVDVLITWRNNVFHQLGDNALRQSSIDFLLSNEEEIQSKYRGLSPAQLPEKAASGDILTFKETASLISAAQHFVQEVDEAIITKLDLRTFCQELVEEQINGPDRSIGFISKYFSLNPSDRSRFVCNWLQNNYGITGISSDILDECCSVKRSSTS</sequence>
<gene>
    <name evidence="1" type="ORF">P8T11_00920</name>
</gene>
<keyword evidence="2" id="KW-1185">Reference proteome</keyword>
<name>A0ABY8GUK9_9BURK</name>
<proteinExistence type="predicted"/>
<protein>
    <recommendedName>
        <fullName evidence="3">DUF3644 domain-containing protein</fullName>
    </recommendedName>
</protein>
<dbReference type="RefSeq" id="WP_268078756.1">
    <property type="nucleotide sequence ID" value="NZ_CP106885.1"/>
</dbReference>
<accession>A0ABY8GUK9</accession>
<reference evidence="1 2" key="1">
    <citation type="submission" date="2023-03" db="EMBL/GenBank/DDBJ databases">
        <title>Achromobacter spanius LIG8.</title>
        <authorList>
            <person name="Shrestha S."/>
        </authorList>
    </citation>
    <scope>NUCLEOTIDE SEQUENCE [LARGE SCALE GENOMIC DNA]</scope>
    <source>
        <strain evidence="1 2">LIG8</strain>
    </source>
</reference>
<evidence type="ECO:0000313" key="2">
    <source>
        <dbReference type="Proteomes" id="UP001214170"/>
    </source>
</evidence>
<organism evidence="1 2">
    <name type="scientific">Achromobacter spanius</name>
    <dbReference type="NCBI Taxonomy" id="217203"/>
    <lineage>
        <taxon>Bacteria</taxon>
        <taxon>Pseudomonadati</taxon>
        <taxon>Pseudomonadota</taxon>
        <taxon>Betaproteobacteria</taxon>
        <taxon>Burkholderiales</taxon>
        <taxon>Alcaligenaceae</taxon>
        <taxon>Achromobacter</taxon>
    </lineage>
</organism>